<dbReference type="EMBL" id="MDTU01000001">
    <property type="protein sequence ID" value="ODN43794.1"/>
    <property type="molecule type" value="Genomic_DNA"/>
</dbReference>
<dbReference type="Proteomes" id="UP000094329">
    <property type="component" value="Unassembled WGS sequence"/>
</dbReference>
<keyword evidence="3" id="KW-1185">Reference proteome</keyword>
<name>A0ABX3A5A2_9GAMM</name>
<evidence type="ECO:0000259" key="1">
    <source>
        <dbReference type="PROSITE" id="PS51186"/>
    </source>
</evidence>
<feature type="domain" description="N-acetyltransferase" evidence="1">
    <location>
        <begin position="1"/>
        <end position="62"/>
    </location>
</feature>
<protein>
    <recommendedName>
        <fullName evidence="1">N-acetyltransferase domain-containing protein</fullName>
    </recommendedName>
</protein>
<gene>
    <name evidence="2" type="ORF">BGC07_13920</name>
</gene>
<dbReference type="Gene3D" id="3.40.630.30">
    <property type="match status" value="1"/>
</dbReference>
<dbReference type="SUPFAM" id="SSF55729">
    <property type="entry name" value="Acyl-CoA N-acyltransferases (Nat)"/>
    <property type="match status" value="1"/>
</dbReference>
<proteinExistence type="predicted"/>
<sequence length="72" mass="8510">MYQGQNIGTRLLEYIEPVLKRQLSYCLPYDYLIGFYGKIGFKKVDELELPVILLERLQKYLNQNKPVVAMKL</sequence>
<dbReference type="InterPro" id="IPR000182">
    <property type="entry name" value="GNAT_dom"/>
</dbReference>
<organism evidence="2 3">
    <name type="scientific">Piscirickettsia litoralis</name>
    <dbReference type="NCBI Taxonomy" id="1891921"/>
    <lineage>
        <taxon>Bacteria</taxon>
        <taxon>Pseudomonadati</taxon>
        <taxon>Pseudomonadota</taxon>
        <taxon>Gammaproteobacteria</taxon>
        <taxon>Thiotrichales</taxon>
        <taxon>Piscirickettsiaceae</taxon>
        <taxon>Piscirickettsia</taxon>
    </lineage>
</organism>
<dbReference type="InterPro" id="IPR016181">
    <property type="entry name" value="Acyl_CoA_acyltransferase"/>
</dbReference>
<dbReference type="PROSITE" id="PS51186">
    <property type="entry name" value="GNAT"/>
    <property type="match status" value="1"/>
</dbReference>
<comment type="caution">
    <text evidence="2">The sequence shown here is derived from an EMBL/GenBank/DDBJ whole genome shotgun (WGS) entry which is preliminary data.</text>
</comment>
<evidence type="ECO:0000313" key="2">
    <source>
        <dbReference type="EMBL" id="ODN43794.1"/>
    </source>
</evidence>
<accession>A0ABX3A5A2</accession>
<reference evidence="2 3" key="1">
    <citation type="submission" date="2016-08" db="EMBL/GenBank/DDBJ databases">
        <title>Draft genome sequence of Candidatus Piscirickettsia litoralis, from seawater.</title>
        <authorList>
            <person name="Wan X."/>
            <person name="Lee A.J."/>
            <person name="Hou S."/>
            <person name="Donachie S.P."/>
        </authorList>
    </citation>
    <scope>NUCLEOTIDE SEQUENCE [LARGE SCALE GENOMIC DNA]</scope>
    <source>
        <strain evidence="2 3">Y2</strain>
    </source>
</reference>
<evidence type="ECO:0000313" key="3">
    <source>
        <dbReference type="Proteomes" id="UP000094329"/>
    </source>
</evidence>